<dbReference type="KEGG" id="vg:54997745"/>
<dbReference type="EMBL" id="MH536812">
    <property type="protein sequence ID" value="AXH48983.1"/>
    <property type="molecule type" value="Genomic_DNA"/>
</dbReference>
<keyword evidence="1" id="KW-1133">Transmembrane helix</keyword>
<gene>
    <name evidence="2" type="primary">23</name>
    <name evidence="2" type="ORF">SEA_APRICOT_23</name>
</gene>
<protein>
    <submittedName>
        <fullName evidence="2">Holin</fullName>
    </submittedName>
</protein>
<sequence length="126" mass="13049">MTMSAIRAWFDTPNRRAYVHAVVLAVFGVITVSTKVDPSLGVLIAAAAVAVFDLGLALLHSSAKWRTLLYGVVIALQPIGVAFAIGTTEQWASGLVLLSAILGVGLAAAKTPVPAEYGSTAESTVR</sequence>
<proteinExistence type="predicted"/>
<dbReference type="InterPro" id="IPR056390">
    <property type="entry name" value="Holin_phage"/>
</dbReference>
<evidence type="ECO:0000256" key="1">
    <source>
        <dbReference type="SAM" id="Phobius"/>
    </source>
</evidence>
<dbReference type="RefSeq" id="YP_009806871.1">
    <property type="nucleotide sequence ID" value="NC_048018.1"/>
</dbReference>
<feature type="transmembrane region" description="Helical" evidence="1">
    <location>
        <begin position="67"/>
        <end position="85"/>
    </location>
</feature>
<keyword evidence="1" id="KW-0472">Membrane</keyword>
<evidence type="ECO:0000313" key="3">
    <source>
        <dbReference type="Proteomes" id="UP000258434"/>
    </source>
</evidence>
<feature type="transmembrane region" description="Helical" evidence="1">
    <location>
        <begin position="91"/>
        <end position="109"/>
    </location>
</feature>
<dbReference type="GeneID" id="54997745"/>
<keyword evidence="1" id="KW-0812">Transmembrane</keyword>
<name>A0A345L131_9CAUD</name>
<keyword evidence="3" id="KW-1185">Reference proteome</keyword>
<evidence type="ECO:0000313" key="2">
    <source>
        <dbReference type="EMBL" id="AXH48983.1"/>
    </source>
</evidence>
<reference evidence="3" key="1">
    <citation type="submission" date="2018-06" db="EMBL/GenBank/DDBJ databases">
        <authorList>
            <person name="Zhirakovskaya E."/>
        </authorList>
    </citation>
    <scope>NUCLEOTIDE SEQUENCE [LARGE SCALE GENOMIC DNA]</scope>
</reference>
<feature type="transmembrane region" description="Helical" evidence="1">
    <location>
        <begin position="17"/>
        <end position="34"/>
    </location>
</feature>
<dbReference type="Pfam" id="PF23809">
    <property type="entry name" value="Phage_holin_9"/>
    <property type="match status" value="1"/>
</dbReference>
<feature type="transmembrane region" description="Helical" evidence="1">
    <location>
        <begin position="40"/>
        <end position="60"/>
    </location>
</feature>
<dbReference type="Proteomes" id="UP000258434">
    <property type="component" value="Segment"/>
</dbReference>
<organism evidence="2 3">
    <name type="scientific">Gordonia phage Apricot</name>
    <dbReference type="NCBI Taxonomy" id="2250319"/>
    <lineage>
        <taxon>Viruses</taxon>
        <taxon>Duplodnaviria</taxon>
        <taxon>Heunggongvirae</taxon>
        <taxon>Uroviricota</taxon>
        <taxon>Caudoviricetes</taxon>
        <taxon>Apricotvirus</taxon>
        <taxon>Apricotvirus apricot</taxon>
    </lineage>
</organism>
<accession>A0A345L131</accession>